<dbReference type="SUPFAM" id="SSF51695">
    <property type="entry name" value="PLC-like phosphodiesterases"/>
    <property type="match status" value="1"/>
</dbReference>
<dbReference type="GO" id="GO:0006629">
    <property type="term" value="P:lipid metabolic process"/>
    <property type="evidence" value="ECO:0007669"/>
    <property type="project" value="InterPro"/>
</dbReference>
<dbReference type="Proteomes" id="UP000238205">
    <property type="component" value="Unassembled WGS sequence"/>
</dbReference>
<dbReference type="GO" id="GO:0008081">
    <property type="term" value="F:phosphoric diester hydrolase activity"/>
    <property type="evidence" value="ECO:0007669"/>
    <property type="project" value="InterPro"/>
</dbReference>
<dbReference type="InterPro" id="IPR030395">
    <property type="entry name" value="GP_PDE_dom"/>
</dbReference>
<keyword evidence="3" id="KW-1185">Reference proteome</keyword>
<comment type="caution">
    <text evidence="2">The sequence shown here is derived from an EMBL/GenBank/DDBJ whole genome shotgun (WGS) entry which is preliminary data.</text>
</comment>
<evidence type="ECO:0000313" key="3">
    <source>
        <dbReference type="Proteomes" id="UP000238205"/>
    </source>
</evidence>
<proteinExistence type="predicted"/>
<sequence>MISNPLRDKLMTTPFLIMAHRGFWGGNIIENTIESAILAYRAGADIVEVDICRTADHQYYLFHDGNEPKVLCREENFKELTSEDINNSPVYNSIGSPSGHRLNTLAQFLDWLPKGKMINIDRSWEYWSDPAFFELIRRSGKQEQLIFKSPAVTEYLTHFSENGKGLAYIPIIFNTGEADLVLSYSELNTVGFELIIDHFNSDLLSEEWLKRIRQKDLVTVVNSENLGNEFNLLGGFHDDVALIENKSWDKIVDLGIGIIQTDWPNFLNEYRKNMKW</sequence>
<dbReference type="CDD" id="cd08566">
    <property type="entry name" value="GDPD_AtGDE_like"/>
    <property type="match status" value="1"/>
</dbReference>
<dbReference type="Pfam" id="PF16387">
    <property type="entry name" value="DUF4996"/>
    <property type="match status" value="1"/>
</dbReference>
<accession>A0A2T0W8G3</accession>
<name>A0A2T0W8G3_9LACT</name>
<reference evidence="2 3" key="1">
    <citation type="submission" date="2018-03" db="EMBL/GenBank/DDBJ databases">
        <title>Genomic Encyclopedia of Archaeal and Bacterial Type Strains, Phase II (KMG-II): from individual species to whole genera.</title>
        <authorList>
            <person name="Goeker M."/>
        </authorList>
    </citation>
    <scope>NUCLEOTIDE SEQUENCE [LARGE SCALE GENOMIC DNA]</scope>
    <source>
        <strain evidence="2 3">DSM 13175</strain>
    </source>
</reference>
<dbReference type="PANTHER" id="PTHR46211:SF1">
    <property type="entry name" value="GLYCEROPHOSPHODIESTER PHOSPHODIESTERASE, CYTOPLASMIC"/>
    <property type="match status" value="1"/>
</dbReference>
<dbReference type="InterPro" id="IPR032160">
    <property type="entry name" value="DUF4996"/>
</dbReference>
<evidence type="ECO:0000313" key="2">
    <source>
        <dbReference type="EMBL" id="PRY82975.1"/>
    </source>
</evidence>
<dbReference type="Gene3D" id="3.20.20.190">
    <property type="entry name" value="Phosphatidylinositol (PI) phosphodiesterase"/>
    <property type="match status" value="1"/>
</dbReference>
<dbReference type="OrthoDB" id="1854250at2"/>
<evidence type="ECO:0000259" key="1">
    <source>
        <dbReference type="PROSITE" id="PS51704"/>
    </source>
</evidence>
<gene>
    <name evidence="2" type="ORF">CLV38_10749</name>
</gene>
<protein>
    <submittedName>
        <fullName evidence="2">Glycerophosphoryl diester phosphodiesterase</fullName>
    </submittedName>
</protein>
<dbReference type="AlphaFoldDB" id="A0A2T0W8G3"/>
<dbReference type="PANTHER" id="PTHR46211">
    <property type="entry name" value="GLYCEROPHOSPHORYL DIESTER PHOSPHODIESTERASE"/>
    <property type="match status" value="1"/>
</dbReference>
<feature type="domain" description="GP-PDE" evidence="1">
    <location>
        <begin position="15"/>
        <end position="255"/>
    </location>
</feature>
<dbReference type="EMBL" id="PVTO01000007">
    <property type="protein sequence ID" value="PRY82975.1"/>
    <property type="molecule type" value="Genomic_DNA"/>
</dbReference>
<dbReference type="InterPro" id="IPR017946">
    <property type="entry name" value="PLC-like_Pdiesterase_TIM-brl"/>
</dbReference>
<organism evidence="2 3">
    <name type="scientific">Alkalibacterium olivapovliticus</name>
    <dbReference type="NCBI Taxonomy" id="99907"/>
    <lineage>
        <taxon>Bacteria</taxon>
        <taxon>Bacillati</taxon>
        <taxon>Bacillota</taxon>
        <taxon>Bacilli</taxon>
        <taxon>Lactobacillales</taxon>
        <taxon>Carnobacteriaceae</taxon>
        <taxon>Alkalibacterium</taxon>
    </lineage>
</organism>
<dbReference type="Pfam" id="PF03009">
    <property type="entry name" value="GDPD"/>
    <property type="match status" value="1"/>
</dbReference>
<dbReference type="RefSeq" id="WP_106192276.1">
    <property type="nucleotide sequence ID" value="NZ_PVTO01000007.1"/>
</dbReference>
<dbReference type="PROSITE" id="PS51704">
    <property type="entry name" value="GP_PDE"/>
    <property type="match status" value="1"/>
</dbReference>